<evidence type="ECO:0000256" key="3">
    <source>
        <dbReference type="ARBA" id="ARBA00011424"/>
    </source>
</evidence>
<evidence type="ECO:0000256" key="6">
    <source>
        <dbReference type="ARBA" id="ARBA00022723"/>
    </source>
</evidence>
<comment type="function">
    <text evidence="7 8">Catalyzes the reversible reaction in which hydroxymethyl group from 5,10-methylenetetrahydrofolate is transferred onto alpha-ketoisovalerate to form ketopantoate.</text>
</comment>
<dbReference type="PANTHER" id="PTHR20881">
    <property type="entry name" value="3-METHYL-2-OXOBUTANOATE HYDROXYMETHYLTRANSFERASE"/>
    <property type="match status" value="1"/>
</dbReference>
<comment type="cofactor">
    <cofactor evidence="8 11">
        <name>Mg(2+)</name>
        <dbReference type="ChEBI" id="CHEBI:18420"/>
    </cofactor>
    <text evidence="8 11">Binds 1 Mg(2+) ion per subunit.</text>
</comment>
<geneLocation type="plasmid" evidence="12 13">
    <name>pPAN</name>
</geneLocation>
<organism evidence="12 13">
    <name type="scientific">Riesia pediculicola (strain USDA)</name>
    <dbReference type="NCBI Taxonomy" id="515618"/>
    <lineage>
        <taxon>Bacteria</taxon>
        <taxon>Pseudomonadati</taxon>
        <taxon>Pseudomonadota</taxon>
        <taxon>Gammaproteobacteria</taxon>
        <taxon>Enterobacterales</taxon>
        <taxon>Enterobacteriaceae</taxon>
        <taxon>Candidatus Riesia</taxon>
    </lineage>
</organism>
<dbReference type="InterPro" id="IPR003700">
    <property type="entry name" value="Pantoate_hydroxy_MeTrfase"/>
</dbReference>
<evidence type="ECO:0000256" key="8">
    <source>
        <dbReference type="HAMAP-Rule" id="MF_00156"/>
    </source>
</evidence>
<dbReference type="AlphaFoldDB" id="D4G919"/>
<dbReference type="NCBIfam" id="NF001452">
    <property type="entry name" value="PRK00311.1"/>
    <property type="match status" value="1"/>
</dbReference>
<evidence type="ECO:0000313" key="13">
    <source>
        <dbReference type="Proteomes" id="UP000001700"/>
    </source>
</evidence>
<dbReference type="EMBL" id="CP001086">
    <property type="protein sequence ID" value="ADD79956.1"/>
    <property type="molecule type" value="Genomic_DNA"/>
</dbReference>
<dbReference type="InterPro" id="IPR015813">
    <property type="entry name" value="Pyrv/PenolPyrv_kinase-like_dom"/>
</dbReference>
<comment type="subcellular location">
    <subcellularLocation>
        <location evidence="8">Cytoplasm</location>
    </subcellularLocation>
</comment>
<dbReference type="HOGENOM" id="CLU_036645_1_0_6"/>
<comment type="catalytic activity">
    <reaction evidence="8">
        <text>(6R)-5,10-methylene-5,6,7,8-tetrahydrofolate + 3-methyl-2-oxobutanoate + H2O = 2-dehydropantoate + (6S)-5,6,7,8-tetrahydrofolate</text>
        <dbReference type="Rhea" id="RHEA:11824"/>
        <dbReference type="ChEBI" id="CHEBI:11561"/>
        <dbReference type="ChEBI" id="CHEBI:11851"/>
        <dbReference type="ChEBI" id="CHEBI:15377"/>
        <dbReference type="ChEBI" id="CHEBI:15636"/>
        <dbReference type="ChEBI" id="CHEBI:57453"/>
        <dbReference type="EC" id="2.1.2.11"/>
    </reaction>
</comment>
<comment type="subunit">
    <text evidence="3 8">Homodecamer; pentamer of dimers.</text>
</comment>
<keyword evidence="4 8" id="KW-0566">Pantothenate biosynthesis</keyword>
<dbReference type="EC" id="2.1.2.11" evidence="8"/>
<evidence type="ECO:0000256" key="5">
    <source>
        <dbReference type="ARBA" id="ARBA00022679"/>
    </source>
</evidence>
<dbReference type="PANTHER" id="PTHR20881:SF0">
    <property type="entry name" value="3-METHYL-2-OXOBUTANOATE HYDROXYMETHYLTRANSFERASE"/>
    <property type="match status" value="1"/>
</dbReference>
<sequence length="285" mass="31399">MKKNPKLNTTIEDIRIWKKNSSKFAALTAYDAAFSRMFWKEGIEVMLIGDSLGMTVQGKSSTVSVTTKEIAYHTKMVRRGAPMAWLISDLPFMSFFNLDQACRNASVLIRAGANMVKLEGGSWLCPTVERLSERSVSVCGHVGLTPQSINIIGSHRVQGMDSSSYRRILSDAKSLESSGIQILVLECIPNELTYEISQSLSIPTIGIGAGPSTDGQILVMHDIFGIDTGLSVRPRFVRNFLSESGGDFRKAISLFKESVRSGDFPRSDHCFRIGSGKVRDFKGNF</sequence>
<accession>D4G919</accession>
<dbReference type="RefSeq" id="WP_013034927.1">
    <property type="nucleotide sequence ID" value="NC_013962.1"/>
</dbReference>
<feature type="binding site" evidence="8 11">
    <location>
        <position position="119"/>
    </location>
    <ligand>
        <name>Mg(2+)</name>
        <dbReference type="ChEBI" id="CHEBI:18420"/>
    </ligand>
</feature>
<keyword evidence="8" id="KW-0963">Cytoplasm</keyword>
<dbReference type="UniPathway" id="UPA00028">
    <property type="reaction ID" value="UER00003"/>
</dbReference>
<keyword evidence="6 8" id="KW-0479">Metal-binding</keyword>
<evidence type="ECO:0000256" key="2">
    <source>
        <dbReference type="ARBA" id="ARBA00008676"/>
    </source>
</evidence>
<evidence type="ECO:0000256" key="10">
    <source>
        <dbReference type="PIRSR" id="PIRSR000388-2"/>
    </source>
</evidence>
<feature type="active site" description="Proton acceptor" evidence="8 9">
    <location>
        <position position="186"/>
    </location>
</feature>
<comment type="similarity">
    <text evidence="2 8">Belongs to the PanB family.</text>
</comment>
<evidence type="ECO:0000256" key="1">
    <source>
        <dbReference type="ARBA" id="ARBA00005033"/>
    </source>
</evidence>
<gene>
    <name evidence="8 12" type="primary">panB</name>
    <name evidence="12" type="ordered locus">RIEPE_A0001</name>
</gene>
<keyword evidence="5 8" id="KW-0808">Transferase</keyword>
<reference evidence="12" key="1">
    <citation type="submission" date="2008-05" db="EMBL/GenBank/DDBJ databases">
        <title>Genome sequence of Riesia pediculicola USDA.</title>
        <authorList>
            <person name="Kirkness E.F."/>
        </authorList>
    </citation>
    <scope>NUCLEOTIDE SEQUENCE [LARGE SCALE GENOMIC DNA]</scope>
    <source>
        <strain evidence="12">USDA</strain>
        <plasmid evidence="12">pPAN</plasmid>
    </source>
</reference>
<dbReference type="GO" id="GO:0032259">
    <property type="term" value="P:methylation"/>
    <property type="evidence" value="ECO:0007669"/>
    <property type="project" value="UniProtKB-KW"/>
</dbReference>
<keyword evidence="8 11" id="KW-0460">Magnesium</keyword>
<dbReference type="GO" id="GO:0005737">
    <property type="term" value="C:cytoplasm"/>
    <property type="evidence" value="ECO:0007669"/>
    <property type="project" value="UniProtKB-SubCell"/>
</dbReference>
<dbReference type="InterPro" id="IPR040442">
    <property type="entry name" value="Pyrv_kinase-like_dom_sf"/>
</dbReference>
<evidence type="ECO:0000256" key="9">
    <source>
        <dbReference type="PIRSR" id="PIRSR000388-1"/>
    </source>
</evidence>
<dbReference type="Pfam" id="PF02548">
    <property type="entry name" value="Pantoate_transf"/>
    <property type="match status" value="1"/>
</dbReference>
<feature type="binding site" evidence="8 10">
    <location>
        <position position="89"/>
    </location>
    <ligand>
        <name>3-methyl-2-oxobutanoate</name>
        <dbReference type="ChEBI" id="CHEBI:11851"/>
    </ligand>
</feature>
<dbReference type="OrthoDB" id="9781789at2"/>
<dbReference type="Proteomes" id="UP000001700">
    <property type="component" value="Plasmid pPAN"/>
</dbReference>
<dbReference type="CDD" id="cd06557">
    <property type="entry name" value="KPHMT-like"/>
    <property type="match status" value="1"/>
</dbReference>
<dbReference type="eggNOG" id="COG0413">
    <property type="taxonomic scope" value="Bacteria"/>
</dbReference>
<dbReference type="PIRSF" id="PIRSF000388">
    <property type="entry name" value="Pantoate_hydroxy_MeTrfase"/>
    <property type="match status" value="1"/>
</dbReference>
<proteinExistence type="inferred from homology"/>
<comment type="pathway">
    <text evidence="1 8">Cofactor biosynthesis; (R)-pantothenate biosynthesis; (R)-pantoate from 3-methyl-2-oxobutanoate: step 1/2.</text>
</comment>
<name>D4G919_RIEPU</name>
<dbReference type="GO" id="GO:0000287">
    <property type="term" value="F:magnesium ion binding"/>
    <property type="evidence" value="ECO:0007669"/>
    <property type="project" value="TreeGrafter"/>
</dbReference>
<evidence type="ECO:0000256" key="11">
    <source>
        <dbReference type="PIRSR" id="PIRSR000388-3"/>
    </source>
</evidence>
<keyword evidence="12" id="KW-0614">Plasmid</keyword>
<dbReference type="FunFam" id="3.20.20.60:FF:000003">
    <property type="entry name" value="3-methyl-2-oxobutanoate hydroxymethyltransferase"/>
    <property type="match status" value="1"/>
</dbReference>
<feature type="binding site" evidence="8 11">
    <location>
        <position position="89"/>
    </location>
    <ligand>
        <name>Mg(2+)</name>
        <dbReference type="ChEBI" id="CHEBI:18420"/>
    </ligand>
</feature>
<dbReference type="HAMAP" id="MF_00156">
    <property type="entry name" value="PanB"/>
    <property type="match status" value="1"/>
</dbReference>
<feature type="binding site" evidence="8 11">
    <location>
        <position position="50"/>
    </location>
    <ligand>
        <name>Mg(2+)</name>
        <dbReference type="ChEBI" id="CHEBI:18420"/>
    </ligand>
</feature>
<feature type="binding site" evidence="8 10">
    <location>
        <begin position="50"/>
        <end position="51"/>
    </location>
    <ligand>
        <name>3-methyl-2-oxobutanoate</name>
        <dbReference type="ChEBI" id="CHEBI:11851"/>
    </ligand>
</feature>
<dbReference type="Gene3D" id="3.20.20.60">
    <property type="entry name" value="Phosphoenolpyruvate-binding domains"/>
    <property type="match status" value="1"/>
</dbReference>
<dbReference type="GO" id="GO:0003864">
    <property type="term" value="F:3-methyl-2-oxobutanoate hydroxymethyltransferase activity"/>
    <property type="evidence" value="ECO:0007669"/>
    <property type="project" value="UniProtKB-UniRule"/>
</dbReference>
<dbReference type="SUPFAM" id="SSF51621">
    <property type="entry name" value="Phosphoenolpyruvate/pyruvate domain"/>
    <property type="match status" value="1"/>
</dbReference>
<evidence type="ECO:0000256" key="7">
    <source>
        <dbReference type="ARBA" id="ARBA00056497"/>
    </source>
</evidence>
<dbReference type="KEGG" id="rip:RIEPE_A0001"/>
<evidence type="ECO:0000313" key="12">
    <source>
        <dbReference type="EMBL" id="ADD79956.1"/>
    </source>
</evidence>
<dbReference type="GO" id="GO:0015940">
    <property type="term" value="P:pantothenate biosynthetic process"/>
    <property type="evidence" value="ECO:0007669"/>
    <property type="project" value="UniProtKB-UniRule"/>
</dbReference>
<feature type="binding site" evidence="8 10">
    <location>
        <position position="117"/>
    </location>
    <ligand>
        <name>3-methyl-2-oxobutanoate</name>
        <dbReference type="ChEBI" id="CHEBI:11851"/>
    </ligand>
</feature>
<keyword evidence="13" id="KW-1185">Reference proteome</keyword>
<evidence type="ECO:0000256" key="4">
    <source>
        <dbReference type="ARBA" id="ARBA00022655"/>
    </source>
</evidence>
<protein>
    <recommendedName>
        <fullName evidence="8">3-methyl-2-oxobutanoate hydroxymethyltransferase</fullName>
        <ecNumber evidence="8">2.1.2.11</ecNumber>
    </recommendedName>
    <alternativeName>
        <fullName evidence="8">Ketopantoate hydroxymethyltransferase</fullName>
        <shortName evidence="8">KPHMT</shortName>
    </alternativeName>
</protein>
<dbReference type="GO" id="GO:0008168">
    <property type="term" value="F:methyltransferase activity"/>
    <property type="evidence" value="ECO:0007669"/>
    <property type="project" value="UniProtKB-KW"/>
</dbReference>
<dbReference type="NCBIfam" id="TIGR00222">
    <property type="entry name" value="panB"/>
    <property type="match status" value="1"/>
</dbReference>